<evidence type="ECO:0000256" key="1">
    <source>
        <dbReference type="ARBA" id="ARBA00001968"/>
    </source>
</evidence>
<dbReference type="Pfam" id="PF02746">
    <property type="entry name" value="MR_MLE_N"/>
    <property type="match status" value="1"/>
</dbReference>
<dbReference type="InterPro" id="IPR029017">
    <property type="entry name" value="Enolase-like_N"/>
</dbReference>
<evidence type="ECO:0000256" key="2">
    <source>
        <dbReference type="ARBA" id="ARBA00022723"/>
    </source>
</evidence>
<dbReference type="InterPro" id="IPR013341">
    <property type="entry name" value="Mandelate_racemase_N_dom"/>
</dbReference>
<dbReference type="EMBL" id="CP093365">
    <property type="protein sequence ID" value="UQS84137.1"/>
    <property type="molecule type" value="Genomic_DNA"/>
</dbReference>
<dbReference type="Proteomes" id="UP000831947">
    <property type="component" value="Chromosome"/>
</dbReference>
<dbReference type="Gene3D" id="3.30.390.10">
    <property type="entry name" value="Enolase-like, N-terminal domain"/>
    <property type="match status" value="1"/>
</dbReference>
<reference evidence="8 9" key="1">
    <citation type="journal article" date="2022" name="Int. J. Syst. Evol. Microbiol.">
        <title>Apilactobacillus apisilvae sp. nov., Nicolia spurrieriana gen. nov. sp. nov., Bombilactobacillus folatiphilus sp. nov. and Bombilactobacillus thymidiniphilus sp. nov., four new lactic acid bacterial isolates from stingless bees Tetragonula carbonaria and Austroplebeia australis.</title>
        <authorList>
            <person name="Oliphant S.A."/>
            <person name="Watson-Haigh N.S."/>
            <person name="Sumby K.M."/>
            <person name="Gardner J."/>
            <person name="Groom S."/>
            <person name="Jiranek V."/>
        </authorList>
    </citation>
    <scope>NUCLEOTIDE SEQUENCE [LARGE SCALE GENOMIC DNA]</scope>
    <source>
        <strain evidence="8 9">SG4_A1</strain>
    </source>
</reference>
<feature type="domain" description="Mandelate racemase/muconate lactonizing enzyme C-terminal" evidence="7">
    <location>
        <begin position="147"/>
        <end position="238"/>
    </location>
</feature>
<protein>
    <recommendedName>
        <fullName evidence="5 6">o-succinylbenzoate synthase</fullName>
        <ecNumber evidence="5 6">4.2.1.113</ecNumber>
    </recommendedName>
</protein>
<dbReference type="EC" id="4.2.1.113" evidence="5 6"/>
<dbReference type="InterPro" id="IPR036849">
    <property type="entry name" value="Enolase-like_C_sf"/>
</dbReference>
<evidence type="ECO:0000313" key="9">
    <source>
        <dbReference type="Proteomes" id="UP000831947"/>
    </source>
</evidence>
<dbReference type="InterPro" id="IPR010197">
    <property type="entry name" value="OSBS/NAAAR"/>
</dbReference>
<keyword evidence="3" id="KW-0460">Magnesium</keyword>
<evidence type="ECO:0000259" key="7">
    <source>
        <dbReference type="SMART" id="SM00922"/>
    </source>
</evidence>
<dbReference type="InterPro" id="IPR013342">
    <property type="entry name" value="Mandelate_racemase_C"/>
</dbReference>
<comment type="cofactor">
    <cofactor evidence="1">
        <name>a divalent metal cation</name>
        <dbReference type="ChEBI" id="CHEBI:60240"/>
    </cofactor>
</comment>
<evidence type="ECO:0000256" key="4">
    <source>
        <dbReference type="ARBA" id="ARBA00023239"/>
    </source>
</evidence>
<dbReference type="Gene3D" id="3.20.20.120">
    <property type="entry name" value="Enolase-like C-terminal domain"/>
    <property type="match status" value="1"/>
</dbReference>
<dbReference type="SMART" id="SM00922">
    <property type="entry name" value="MR_MLE"/>
    <property type="match status" value="1"/>
</dbReference>
<organism evidence="8 9">
    <name type="scientific">Bombilactobacillus thymidiniphilus</name>
    <dbReference type="NCBI Taxonomy" id="2923363"/>
    <lineage>
        <taxon>Bacteria</taxon>
        <taxon>Bacillati</taxon>
        <taxon>Bacillota</taxon>
        <taxon>Bacilli</taxon>
        <taxon>Lactobacillales</taxon>
        <taxon>Lactobacillaceae</taxon>
        <taxon>Bombilactobacillus</taxon>
    </lineage>
</organism>
<dbReference type="SUPFAM" id="SSF54826">
    <property type="entry name" value="Enolase N-terminal domain-like"/>
    <property type="match status" value="1"/>
</dbReference>
<evidence type="ECO:0000256" key="6">
    <source>
        <dbReference type="NCBIfam" id="TIGR01928"/>
    </source>
</evidence>
<dbReference type="SUPFAM" id="SSF51604">
    <property type="entry name" value="Enolase C-terminal domain-like"/>
    <property type="match status" value="1"/>
</dbReference>
<accession>A0ABY4PEX0</accession>
<evidence type="ECO:0000313" key="8">
    <source>
        <dbReference type="EMBL" id="UQS84137.1"/>
    </source>
</evidence>
<keyword evidence="2" id="KW-0479">Metal-binding</keyword>
<evidence type="ECO:0000256" key="3">
    <source>
        <dbReference type="ARBA" id="ARBA00022842"/>
    </source>
</evidence>
<dbReference type="SFLD" id="SFLDG00180">
    <property type="entry name" value="muconate_cycloisomerase"/>
    <property type="match status" value="1"/>
</dbReference>
<proteinExistence type="predicted"/>
<dbReference type="GO" id="GO:0043748">
    <property type="term" value="F:O-succinylbenzoate synthase activity"/>
    <property type="evidence" value="ECO:0007669"/>
    <property type="project" value="UniProtKB-EC"/>
</dbReference>
<sequence>MKLVALKLLPITLQLKRPFVSAHEVVQKRSLTLVAVQNEQGLWGYGELDAFATPFYTADTQAIAQDILENYLWPLVKEQSFQHPSELYALLAAVRDHQPAKSALDMAIWDLYAKEQQQPLAQALAQSVASSWRKEVAVGISIGLQEPSAMLSAVQAAQKAGYQRIKLKVNGNQDLRRIQQLQLQKLQTLVTVDANGSMQADTNLAAQIDALALGFIEDPFSVQEGIASQNLQQQLQTKICFDEPIDSVNHAVMAVQLQQCRVISLKLATIGGLTPALQLVQAHRQYHFPLWCGGMLEGGIGRAANLALASLTEFSYPADLSATDHYYYADYTSALHLKNGQLQVPQGDGIGMQINPEYLKLLAQQPKVD</sequence>
<keyword evidence="4 8" id="KW-0456">Lyase</keyword>
<dbReference type="InterPro" id="IPR029065">
    <property type="entry name" value="Enolase_C-like"/>
</dbReference>
<evidence type="ECO:0000256" key="5">
    <source>
        <dbReference type="ARBA" id="ARBA00029491"/>
    </source>
</evidence>
<name>A0ABY4PEX0_9LACO</name>
<dbReference type="Pfam" id="PF13378">
    <property type="entry name" value="MR_MLE_C"/>
    <property type="match status" value="1"/>
</dbReference>
<dbReference type="SFLD" id="SFLDF00009">
    <property type="entry name" value="o-succinylbenzoate_synthase"/>
    <property type="match status" value="1"/>
</dbReference>
<gene>
    <name evidence="8" type="primary">menC</name>
    <name evidence="8" type="ORF">MOO47_03005</name>
</gene>
<dbReference type="RefSeq" id="WP_249513321.1">
    <property type="nucleotide sequence ID" value="NZ_CP093365.1"/>
</dbReference>
<dbReference type="SFLD" id="SFLDS00001">
    <property type="entry name" value="Enolase"/>
    <property type="match status" value="1"/>
</dbReference>
<keyword evidence="9" id="KW-1185">Reference proteome</keyword>
<dbReference type="NCBIfam" id="TIGR01928">
    <property type="entry name" value="menC_lowGC_arch"/>
    <property type="match status" value="1"/>
</dbReference>
<dbReference type="PANTHER" id="PTHR48073">
    <property type="entry name" value="O-SUCCINYLBENZOATE SYNTHASE-RELATED"/>
    <property type="match status" value="1"/>
</dbReference>
<dbReference type="PANTHER" id="PTHR48073:SF5">
    <property type="entry name" value="O-SUCCINYLBENZOATE SYNTHASE"/>
    <property type="match status" value="1"/>
</dbReference>